<evidence type="ECO:0000313" key="1">
    <source>
        <dbReference type="EMBL" id="MCB5179660.1"/>
    </source>
</evidence>
<evidence type="ECO:0000313" key="2">
    <source>
        <dbReference type="Proteomes" id="UP001199054"/>
    </source>
</evidence>
<organism evidence="1 2">
    <name type="scientific">Streptomyces antimicrobicus</name>
    <dbReference type="NCBI Taxonomy" id="2883108"/>
    <lineage>
        <taxon>Bacteria</taxon>
        <taxon>Bacillati</taxon>
        <taxon>Actinomycetota</taxon>
        <taxon>Actinomycetes</taxon>
        <taxon>Kitasatosporales</taxon>
        <taxon>Streptomycetaceae</taxon>
        <taxon>Streptomyces</taxon>
    </lineage>
</organism>
<dbReference type="InterPro" id="IPR002591">
    <property type="entry name" value="Phosphodiest/P_Trfase"/>
</dbReference>
<dbReference type="PANTHER" id="PTHR10151">
    <property type="entry name" value="ECTONUCLEOTIDE PYROPHOSPHATASE/PHOSPHODIESTERASE"/>
    <property type="match status" value="1"/>
</dbReference>
<dbReference type="InterPro" id="IPR017850">
    <property type="entry name" value="Alkaline_phosphatase_core_sf"/>
</dbReference>
<dbReference type="EMBL" id="JAJAUY010000025">
    <property type="protein sequence ID" value="MCB5179660.1"/>
    <property type="molecule type" value="Genomic_DNA"/>
</dbReference>
<dbReference type="Pfam" id="PF01663">
    <property type="entry name" value="Phosphodiest"/>
    <property type="match status" value="1"/>
</dbReference>
<dbReference type="Proteomes" id="UP001199054">
    <property type="component" value="Unassembled WGS sequence"/>
</dbReference>
<proteinExistence type="predicted"/>
<dbReference type="PANTHER" id="PTHR10151:SF120">
    <property type="entry name" value="BIS(5'-ADENOSYL)-TRIPHOSPHATASE"/>
    <property type="match status" value="1"/>
</dbReference>
<name>A0ABS8B4X6_9ACTN</name>
<keyword evidence="2" id="KW-1185">Reference proteome</keyword>
<gene>
    <name evidence="1" type="ORF">LG632_09715</name>
</gene>
<protein>
    <submittedName>
        <fullName evidence="1">Alkaline phosphatase family protein</fullName>
    </submittedName>
</protein>
<comment type="caution">
    <text evidence="1">The sequence shown here is derived from an EMBL/GenBank/DDBJ whole genome shotgun (WGS) entry which is preliminary data.</text>
</comment>
<dbReference type="SUPFAM" id="SSF53649">
    <property type="entry name" value="Alkaline phosphatase-like"/>
    <property type="match status" value="1"/>
</dbReference>
<dbReference type="Gene3D" id="3.40.720.10">
    <property type="entry name" value="Alkaline Phosphatase, subunit A"/>
    <property type="match status" value="1"/>
</dbReference>
<reference evidence="1 2" key="1">
    <citation type="submission" date="2021-10" db="EMBL/GenBank/DDBJ databases">
        <title>Streptomyces sp. strain SMC 277, a novel streptomycete isolated from soil.</title>
        <authorList>
            <person name="Chanama M."/>
        </authorList>
    </citation>
    <scope>NUCLEOTIDE SEQUENCE [LARGE SCALE GENOMIC DNA]</scope>
    <source>
        <strain evidence="1 2">SMC 277</strain>
    </source>
</reference>
<accession>A0ABS8B4X6</accession>
<sequence length="548" mass="58161">MHNGSGPKRPHRPVRPVRDILGTPDHLLLEEYVSPVLSGRRRTAVTTAGASALLATTLAVTLTAALAVAPAGAAETAAVPKVLVIGLDGVVLDRVKVADAPHLNGLMAQGTTARSTLYANPMAATSSGPGWSTVATGVWPDKHGVRDNSFTGKNYTAHPDFLTRIENAKPSLHTYAAADWEPLTSTDQNGPVFSAKVDKRLSLKGDRDGYGNEDPKVAAAAATELRDADTDAAFVYLGQVDSAGHSYGAASQQYLDAIARVDALVGQILTAVRNRPTYAQENWKVLVTTDHGHTGAGGHGGSGIEERGTFVLAQGAGIPAGSVRDDVRLVDVAATALEHVGVAAGPALDGVPLNTPDSDPFDTLRPQLRARVDETGIPVGTKGFTHTPPAGWSVDNSRMGSGGVSEWAGWTFATDAFWSQSQRDQWRELNVRSRDVFAVADSDEWDDKTHTGSFDSTLVTPKWAVTGGTTRTLRYATHYRHEAPQTAEVLVSYDGGTPQVVKSYTADAVARNEAVVLQVPAGATGVQIRFRYTGSNNWYWTIDNVTLN</sequence>
<dbReference type="Gene3D" id="2.60.120.200">
    <property type="match status" value="1"/>
</dbReference>